<dbReference type="RefSeq" id="WP_061333085.1">
    <property type="nucleotide sequence ID" value="NZ_LOCO01000020.1"/>
</dbReference>
<keyword evidence="3" id="KW-1185">Reference proteome</keyword>
<proteinExistence type="predicted"/>
<sequence>MDTGQLGTFLSSDHLPLLLSAAAILLALGSILFTASARRRHREELTTLRERADTLWREVDEFRVAQFNRTGESGSSPHMSSLFDEARYRTEKEAYDKLWPQVWHLYERLGMFLRAVEAGEASGELRLEARHAALEARNLLNRNRPFCSDVVDGLATRLIDTEIKAHLAACQHLDLLKDVSNTSSSHDRRVLQDKCHSLHEGDARDLINQLASTIRERSIRNS</sequence>
<name>A0A137S5W7_9GAMM</name>
<comment type="caution">
    <text evidence="2">The sequence shown here is derived from an EMBL/GenBank/DDBJ whole genome shotgun (WGS) entry which is preliminary data.</text>
</comment>
<dbReference type="GeneID" id="94724683"/>
<keyword evidence="1" id="KW-0472">Membrane</keyword>
<protein>
    <submittedName>
        <fullName evidence="2">Uncharacterized protein</fullName>
    </submittedName>
</protein>
<evidence type="ECO:0000313" key="2">
    <source>
        <dbReference type="EMBL" id="KXO07831.1"/>
    </source>
</evidence>
<reference evidence="3" key="1">
    <citation type="submission" date="2015-12" db="EMBL/GenBank/DDBJ databases">
        <authorList>
            <person name="Lima A."/>
            <person name="Farahani Zayas N."/>
            <person name="Castro Da Silva M.A."/>
            <person name="Cabral A."/>
            <person name="Pessatti M.L."/>
        </authorList>
    </citation>
    <scope>NUCLEOTIDE SEQUENCE [LARGE SCALE GENOMIC DNA]</scope>
    <source>
        <strain evidence="3">LAMA 842</strain>
    </source>
</reference>
<gene>
    <name evidence="2" type="ORF">J122_3183</name>
</gene>
<accession>A0A137S5W7</accession>
<dbReference type="PATRIC" id="fig|1306954.6.peg.1753"/>
<dbReference type="AlphaFoldDB" id="A0A137S5W7"/>
<organism evidence="2 3">
    <name type="scientific">Marinobacter excellens LAMA 842</name>
    <dbReference type="NCBI Taxonomy" id="1306954"/>
    <lineage>
        <taxon>Bacteria</taxon>
        <taxon>Pseudomonadati</taxon>
        <taxon>Pseudomonadota</taxon>
        <taxon>Gammaproteobacteria</taxon>
        <taxon>Pseudomonadales</taxon>
        <taxon>Marinobacteraceae</taxon>
        <taxon>Marinobacter</taxon>
    </lineage>
</organism>
<evidence type="ECO:0000256" key="1">
    <source>
        <dbReference type="SAM" id="Phobius"/>
    </source>
</evidence>
<keyword evidence="1" id="KW-0812">Transmembrane</keyword>
<keyword evidence="1" id="KW-1133">Transmembrane helix</keyword>
<feature type="transmembrane region" description="Helical" evidence="1">
    <location>
        <begin position="15"/>
        <end position="35"/>
    </location>
</feature>
<evidence type="ECO:0000313" key="3">
    <source>
        <dbReference type="Proteomes" id="UP000070282"/>
    </source>
</evidence>
<dbReference type="Proteomes" id="UP000070282">
    <property type="component" value="Unassembled WGS sequence"/>
</dbReference>
<dbReference type="EMBL" id="LOCO01000020">
    <property type="protein sequence ID" value="KXO07831.1"/>
    <property type="molecule type" value="Genomic_DNA"/>
</dbReference>